<protein>
    <submittedName>
        <fullName evidence="10">Exopolysaccharide biosynthesis protein</fullName>
    </submittedName>
</protein>
<dbReference type="Pfam" id="PF02397">
    <property type="entry name" value="Bac_transf"/>
    <property type="match status" value="1"/>
</dbReference>
<dbReference type="RefSeq" id="WP_128215417.1">
    <property type="nucleotide sequence ID" value="NZ_CP025746.1"/>
</dbReference>
<gene>
    <name evidence="10" type="ORF">C1I91_25420</name>
</gene>
<dbReference type="OrthoDB" id="9808602at2"/>
<evidence type="ECO:0000256" key="3">
    <source>
        <dbReference type="ARBA" id="ARBA00022475"/>
    </source>
</evidence>
<dbReference type="AlphaFoldDB" id="A0A3R5QXM4"/>
<keyword evidence="4" id="KW-0808">Transferase</keyword>
<feature type="transmembrane region" description="Helical" evidence="8">
    <location>
        <begin position="33"/>
        <end position="54"/>
    </location>
</feature>
<keyword evidence="3" id="KW-1003">Cell membrane</keyword>
<keyword evidence="6 8" id="KW-1133">Transmembrane helix</keyword>
<dbReference type="Proteomes" id="UP000286268">
    <property type="component" value="Chromosome"/>
</dbReference>
<dbReference type="GO" id="GO:0016780">
    <property type="term" value="F:phosphotransferase activity, for other substituted phosphate groups"/>
    <property type="evidence" value="ECO:0007669"/>
    <property type="project" value="TreeGrafter"/>
</dbReference>
<evidence type="ECO:0000256" key="4">
    <source>
        <dbReference type="ARBA" id="ARBA00022679"/>
    </source>
</evidence>
<keyword evidence="5 8" id="KW-0812">Transmembrane</keyword>
<evidence type="ECO:0000256" key="1">
    <source>
        <dbReference type="ARBA" id="ARBA00004236"/>
    </source>
</evidence>
<dbReference type="EMBL" id="CP025746">
    <property type="protein sequence ID" value="QAA34704.1"/>
    <property type="molecule type" value="Genomic_DNA"/>
</dbReference>
<dbReference type="GO" id="GO:0005886">
    <property type="term" value="C:plasma membrane"/>
    <property type="evidence" value="ECO:0007669"/>
    <property type="project" value="UniProtKB-SubCell"/>
</dbReference>
<dbReference type="KEGG" id="cmah:C1I91_25420"/>
<evidence type="ECO:0000313" key="11">
    <source>
        <dbReference type="Proteomes" id="UP000286268"/>
    </source>
</evidence>
<feature type="domain" description="Bacterial sugar transferase" evidence="9">
    <location>
        <begin position="28"/>
        <end position="217"/>
    </location>
</feature>
<evidence type="ECO:0000256" key="8">
    <source>
        <dbReference type="SAM" id="Phobius"/>
    </source>
</evidence>
<keyword evidence="7 8" id="KW-0472">Membrane</keyword>
<dbReference type="InterPro" id="IPR003362">
    <property type="entry name" value="Bact_transf"/>
</dbReference>
<dbReference type="PANTHER" id="PTHR30576">
    <property type="entry name" value="COLANIC BIOSYNTHESIS UDP-GLUCOSE LIPID CARRIER TRANSFERASE"/>
    <property type="match status" value="1"/>
</dbReference>
<evidence type="ECO:0000259" key="9">
    <source>
        <dbReference type="Pfam" id="PF02397"/>
    </source>
</evidence>
<reference evidence="10 11" key="1">
    <citation type="submission" date="2018-01" db="EMBL/GenBank/DDBJ databases">
        <title>Genome Sequencing and Assembly of Anaerobacter polyendosporus strain CT4.</title>
        <authorList>
            <person name="Tachaapaikoon C."/>
            <person name="Sutheeworapong S."/>
            <person name="Jenjaroenpun P."/>
            <person name="Wongsurawat T."/>
            <person name="Nookeaw I."/>
            <person name="Cheawchanlertfa P."/>
            <person name="Kosugi A."/>
            <person name="Cheevadhanarak S."/>
            <person name="Ratanakhanokchai K."/>
        </authorList>
    </citation>
    <scope>NUCLEOTIDE SEQUENCE [LARGE SCALE GENOMIC DNA]</scope>
    <source>
        <strain evidence="10 11">CT4</strain>
    </source>
</reference>
<dbReference type="PANTHER" id="PTHR30576:SF4">
    <property type="entry name" value="UNDECAPRENYL-PHOSPHATE GALACTOSE PHOSPHOTRANSFERASE"/>
    <property type="match status" value="1"/>
</dbReference>
<proteinExistence type="inferred from homology"/>
<comment type="subcellular location">
    <subcellularLocation>
        <location evidence="1">Cell membrane</location>
    </subcellularLocation>
</comment>
<sequence length="222" mass="25416">MQMIDNTKVVSDEEISLKKENLMYICIKRLFDFLSAFIGLILLSPVFVILILLVKLDSKGPAMFGHKRLGKNGKTIKVYKFRTMVANADEVFANFTEEQKKEFAINFKLDNDPRITRIGNFLRKTSLDELPQLLNILLGDMSVVGPRPIVEKEVEKYGKFAPKFFSVTPGLTGYWQAHGRSDTTYEERIAMDMYYIDNRSLILDMKIIAKTFVSVIKKEGAI</sequence>
<evidence type="ECO:0000256" key="6">
    <source>
        <dbReference type="ARBA" id="ARBA00022989"/>
    </source>
</evidence>
<evidence type="ECO:0000256" key="7">
    <source>
        <dbReference type="ARBA" id="ARBA00023136"/>
    </source>
</evidence>
<evidence type="ECO:0000256" key="5">
    <source>
        <dbReference type="ARBA" id="ARBA00022692"/>
    </source>
</evidence>
<evidence type="ECO:0000256" key="2">
    <source>
        <dbReference type="ARBA" id="ARBA00006464"/>
    </source>
</evidence>
<comment type="similarity">
    <text evidence="2">Belongs to the bacterial sugar transferase family.</text>
</comment>
<name>A0A3R5QXM4_9CLOT</name>
<organism evidence="10 11">
    <name type="scientific">Clostridium manihotivorum</name>
    <dbReference type="NCBI Taxonomy" id="2320868"/>
    <lineage>
        <taxon>Bacteria</taxon>
        <taxon>Bacillati</taxon>
        <taxon>Bacillota</taxon>
        <taxon>Clostridia</taxon>
        <taxon>Eubacteriales</taxon>
        <taxon>Clostridiaceae</taxon>
        <taxon>Clostridium</taxon>
    </lineage>
</organism>
<keyword evidence="11" id="KW-1185">Reference proteome</keyword>
<accession>A0A3R5QXM4</accession>
<evidence type="ECO:0000313" key="10">
    <source>
        <dbReference type="EMBL" id="QAA34704.1"/>
    </source>
</evidence>